<dbReference type="AlphaFoldDB" id="A0AAD4T3H4"/>
<evidence type="ECO:0000313" key="1">
    <source>
        <dbReference type="EMBL" id="KAI3935034.1"/>
    </source>
</evidence>
<accession>A0AAD4T3H4</accession>
<keyword evidence="2" id="KW-1185">Reference proteome</keyword>
<evidence type="ECO:0000313" key="2">
    <source>
        <dbReference type="Proteomes" id="UP001202328"/>
    </source>
</evidence>
<dbReference type="EMBL" id="JAJJMB010006318">
    <property type="protein sequence ID" value="KAI3935034.1"/>
    <property type="molecule type" value="Genomic_DNA"/>
</dbReference>
<reference evidence="1" key="1">
    <citation type="submission" date="2022-04" db="EMBL/GenBank/DDBJ databases">
        <title>A functionally conserved STORR gene fusion in Papaver species that diverged 16.8 million years ago.</title>
        <authorList>
            <person name="Catania T."/>
        </authorList>
    </citation>
    <scope>NUCLEOTIDE SEQUENCE</scope>
    <source>
        <strain evidence="1">S-188037</strain>
    </source>
</reference>
<gene>
    <name evidence="1" type="ORF">MKW98_009953</name>
</gene>
<sequence>MDVTVCKVTECQKAEVKEGVESDKVKLDIAAKKKLVLNQKVEIRTSKSFHSLTIQEVGYEKLAFDEQDVRYML</sequence>
<dbReference type="Proteomes" id="UP001202328">
    <property type="component" value="Unassembled WGS sequence"/>
</dbReference>
<organism evidence="1 2">
    <name type="scientific">Papaver atlanticum</name>
    <dbReference type="NCBI Taxonomy" id="357466"/>
    <lineage>
        <taxon>Eukaryota</taxon>
        <taxon>Viridiplantae</taxon>
        <taxon>Streptophyta</taxon>
        <taxon>Embryophyta</taxon>
        <taxon>Tracheophyta</taxon>
        <taxon>Spermatophyta</taxon>
        <taxon>Magnoliopsida</taxon>
        <taxon>Ranunculales</taxon>
        <taxon>Papaveraceae</taxon>
        <taxon>Papaveroideae</taxon>
        <taxon>Papaver</taxon>
    </lineage>
</organism>
<comment type="caution">
    <text evidence="1">The sequence shown here is derived from an EMBL/GenBank/DDBJ whole genome shotgun (WGS) entry which is preliminary data.</text>
</comment>
<proteinExistence type="predicted"/>
<protein>
    <submittedName>
        <fullName evidence="1">Uncharacterized protein</fullName>
    </submittedName>
</protein>
<name>A0AAD4T3H4_9MAGN</name>